<feature type="non-terminal residue" evidence="1">
    <location>
        <position position="1"/>
    </location>
</feature>
<proteinExistence type="predicted"/>
<evidence type="ECO:0000313" key="1">
    <source>
        <dbReference type="EMBL" id="KAA4655930.1"/>
    </source>
</evidence>
<dbReference type="Proteomes" id="UP000435985">
    <property type="component" value="Unassembled WGS sequence"/>
</dbReference>
<organism evidence="1 2">
    <name type="scientific">Bacteroides ovatus</name>
    <dbReference type="NCBI Taxonomy" id="28116"/>
    <lineage>
        <taxon>Bacteria</taxon>
        <taxon>Pseudomonadati</taxon>
        <taxon>Bacteroidota</taxon>
        <taxon>Bacteroidia</taxon>
        <taxon>Bacteroidales</taxon>
        <taxon>Bacteroidaceae</taxon>
        <taxon>Bacteroides</taxon>
    </lineage>
</organism>
<comment type="caution">
    <text evidence="1">The sequence shown here is derived from an EMBL/GenBank/DDBJ whole genome shotgun (WGS) entry which is preliminary data.</text>
</comment>
<accession>A0A642C7M2</accession>
<protein>
    <submittedName>
        <fullName evidence="1">WG repeat-containing protein</fullName>
    </submittedName>
</protein>
<name>A0A642C7M2_BACOV</name>
<reference evidence="1 2" key="1">
    <citation type="journal article" date="2019" name="Nat. Med.">
        <title>A library of human gut bacterial isolates paired with longitudinal multiomics data enables mechanistic microbiome research.</title>
        <authorList>
            <person name="Poyet M."/>
            <person name="Groussin M."/>
            <person name="Gibbons S.M."/>
            <person name="Avila-Pacheco J."/>
            <person name="Jiang X."/>
            <person name="Kearney S.M."/>
            <person name="Perrotta A.R."/>
            <person name="Berdy B."/>
            <person name="Zhao S."/>
            <person name="Lieberman T.D."/>
            <person name="Swanson P.K."/>
            <person name="Smith M."/>
            <person name="Roesemann S."/>
            <person name="Alexander J.E."/>
            <person name="Rich S.A."/>
            <person name="Livny J."/>
            <person name="Vlamakis H."/>
            <person name="Clish C."/>
            <person name="Bullock K."/>
            <person name="Deik A."/>
            <person name="Scott J."/>
            <person name="Pierce K.A."/>
            <person name="Xavier R.J."/>
            <person name="Alm E.J."/>
        </authorList>
    </citation>
    <scope>NUCLEOTIDE SEQUENCE [LARGE SCALE GENOMIC DNA]</scope>
    <source>
        <strain evidence="1 2">BIOML-A14</strain>
    </source>
</reference>
<gene>
    <name evidence="1" type="ORF">F3B98_29560</name>
</gene>
<dbReference type="EMBL" id="VWFO01000328">
    <property type="protein sequence ID" value="KAA4655930.1"/>
    <property type="molecule type" value="Genomic_DNA"/>
</dbReference>
<sequence length="319" mass="37209">YWTHQVNDGHFSYVTEDDEWGIKNRKGENIIKASDKYKSIKVANDGYFIFQTEDGYGIMDNKGEVIIRDNYDNINYCDENIFIACKDEKWGVLSIKEDEQQLVDFRYEKLHKANSNFIGYKSNKYYLLSETGEEIGRYVNLLTDIDYFVQSDYFDVVRFVKQILSPKNYNKDVTELYGYKGLNPETCADKLELELHVYDITANMLFPSTKLFSTDYADVNAILSFPEVVAYDYDGSAHFCNTICDGISLDIDIQNKYTKYMETIQKEFERELINMGYHETESIGFIKSYEKSSSDIKIQLISFGNEDNPNRIKINILTK</sequence>
<evidence type="ECO:0000313" key="2">
    <source>
        <dbReference type="Proteomes" id="UP000435985"/>
    </source>
</evidence>
<dbReference type="AlphaFoldDB" id="A0A642C7M2"/>